<keyword evidence="7 9" id="KW-0408">Iron</keyword>
<comment type="similarity">
    <text evidence="3 10">Belongs to the cytochrome P450 family.</text>
</comment>
<evidence type="ECO:0000256" key="2">
    <source>
        <dbReference type="ARBA" id="ARBA00004685"/>
    </source>
</evidence>
<dbReference type="InterPro" id="IPR017972">
    <property type="entry name" value="Cyt_P450_CS"/>
</dbReference>
<evidence type="ECO:0000256" key="3">
    <source>
        <dbReference type="ARBA" id="ARBA00010617"/>
    </source>
</evidence>
<dbReference type="InterPro" id="IPR001128">
    <property type="entry name" value="Cyt_P450"/>
</dbReference>
<comment type="cofactor">
    <cofactor evidence="1 9">
        <name>heme</name>
        <dbReference type="ChEBI" id="CHEBI:30413"/>
    </cofactor>
</comment>
<evidence type="ECO:0000256" key="4">
    <source>
        <dbReference type="ARBA" id="ARBA00022617"/>
    </source>
</evidence>
<name>A0A6H0DV59_COCSA</name>
<keyword evidence="6 10" id="KW-0560">Oxidoreductase</keyword>
<evidence type="ECO:0000256" key="6">
    <source>
        <dbReference type="ARBA" id="ARBA00023002"/>
    </source>
</evidence>
<dbReference type="GO" id="GO:0005506">
    <property type="term" value="F:iron ion binding"/>
    <property type="evidence" value="ECO:0007669"/>
    <property type="project" value="InterPro"/>
</dbReference>
<evidence type="ECO:0000256" key="7">
    <source>
        <dbReference type="ARBA" id="ARBA00023004"/>
    </source>
</evidence>
<dbReference type="PRINTS" id="PR00465">
    <property type="entry name" value="EP450IV"/>
</dbReference>
<evidence type="ECO:0000256" key="10">
    <source>
        <dbReference type="RuleBase" id="RU000461"/>
    </source>
</evidence>
<dbReference type="GO" id="GO:0020037">
    <property type="term" value="F:heme binding"/>
    <property type="evidence" value="ECO:0007669"/>
    <property type="project" value="InterPro"/>
</dbReference>
<reference evidence="11" key="1">
    <citation type="journal article" date="2020" name="Appl. Microbiol. Biotechnol.">
        <title>Genome-based mining of new antimicrobial meroterpenoids from the phytopathogenic fungus Bipolaris sorokiniana strain 11134.</title>
        <authorList>
            <person name="Han J."/>
            <person name="Zhang J."/>
            <person name="Song Z."/>
            <person name="Zhu G."/>
            <person name="Liu M."/>
            <person name="Dai H."/>
            <person name="Hsiang T."/>
            <person name="Liu X."/>
            <person name="Zhang L."/>
            <person name="Quinn R.J."/>
            <person name="Feng Y."/>
        </authorList>
    </citation>
    <scope>NUCLEOTIDE SEQUENCE</scope>
    <source>
        <strain evidence="11">11134</strain>
    </source>
</reference>
<dbReference type="AlphaFoldDB" id="A0A6H0DV59"/>
<feature type="binding site" description="axial binding residue" evidence="9">
    <location>
        <position position="457"/>
    </location>
    <ligand>
        <name>heme</name>
        <dbReference type="ChEBI" id="CHEBI:30413"/>
    </ligand>
    <ligandPart>
        <name>Fe</name>
        <dbReference type="ChEBI" id="CHEBI:18248"/>
    </ligandPart>
</feature>
<sequence>MLDISLIKSLQHPGARLAINFILTIAAITLIRRIGSRCLAKYRLRALPLVNGYGLFESDKRSKENFFFNAQSLLNAGYAKSPRAFRVQTDNSQVVVLAPECVSEIRNDNRFNFTQLLADDFLGHIPAFTNFSPHNGLNDMAKEVLTKKLNPSLGLVTKDVSTEATLAFRNHWTDDTEWHSINMKGTILEIVAQLSSRVFLGPELCRNPAWLRITVDYTTNLFFGVEALKKWHSFLRPIVWRFVPEVRKVRQQIEEAIRLIQPVVDKRTAESGSSAASLNKVKYTDAVQWANELAGGRPYHPALLQLGFSLAAIHTTTDQLCQTLYDLCAYPEYIEPLRKELVTVLKESGMTKAGLYKLKLMDSFMKESQRLKPGASLLMRRLVMEDVTLSNGVFLPRGIQIGFPLRSHFDPKAYPEPDVFDGYRFVKMAGDPEKEMLRHFVSTSPEHLAFGFGKHSCPGRFFAAIEVKIALCHILLKYDFKLAEGTTPTVMKMGWALIADPMAQFIIKRRESIDESILIT</sequence>
<keyword evidence="5 9" id="KW-0479">Metal-binding</keyword>
<dbReference type="PANTHER" id="PTHR46206:SF2">
    <property type="entry name" value="CYTOCHROME P450 MONOOXYGENASE AUSG-RELATED"/>
    <property type="match status" value="1"/>
</dbReference>
<protein>
    <submittedName>
        <fullName evidence="11">CcqA</fullName>
    </submittedName>
</protein>
<dbReference type="GO" id="GO:0004497">
    <property type="term" value="F:monooxygenase activity"/>
    <property type="evidence" value="ECO:0007669"/>
    <property type="project" value="UniProtKB-KW"/>
</dbReference>
<keyword evidence="8 10" id="KW-0503">Monooxygenase</keyword>
<dbReference type="GO" id="GO:0016705">
    <property type="term" value="F:oxidoreductase activity, acting on paired donors, with incorporation or reduction of molecular oxygen"/>
    <property type="evidence" value="ECO:0007669"/>
    <property type="project" value="InterPro"/>
</dbReference>
<evidence type="ECO:0000256" key="9">
    <source>
        <dbReference type="PIRSR" id="PIRSR602403-1"/>
    </source>
</evidence>
<dbReference type="Gene3D" id="1.10.630.10">
    <property type="entry name" value="Cytochrome P450"/>
    <property type="match status" value="1"/>
</dbReference>
<dbReference type="EMBL" id="MN659332">
    <property type="protein sequence ID" value="QIS92917.1"/>
    <property type="molecule type" value="Genomic_DNA"/>
</dbReference>
<proteinExistence type="inferred from homology"/>
<evidence type="ECO:0000256" key="8">
    <source>
        <dbReference type="ARBA" id="ARBA00023033"/>
    </source>
</evidence>
<dbReference type="SUPFAM" id="SSF48264">
    <property type="entry name" value="Cytochrome P450"/>
    <property type="match status" value="1"/>
</dbReference>
<dbReference type="PROSITE" id="PS00086">
    <property type="entry name" value="CYTOCHROME_P450"/>
    <property type="match status" value="1"/>
</dbReference>
<organism evidence="11">
    <name type="scientific">Cochliobolus sativus</name>
    <name type="common">Common root rot and spot blotch fungus</name>
    <name type="synonym">Bipolaris sorokiniana</name>
    <dbReference type="NCBI Taxonomy" id="45130"/>
    <lineage>
        <taxon>Eukaryota</taxon>
        <taxon>Fungi</taxon>
        <taxon>Dikarya</taxon>
        <taxon>Ascomycota</taxon>
        <taxon>Pezizomycotina</taxon>
        <taxon>Dothideomycetes</taxon>
        <taxon>Pleosporomycetidae</taxon>
        <taxon>Pleosporales</taxon>
        <taxon>Pleosporineae</taxon>
        <taxon>Pleosporaceae</taxon>
        <taxon>Bipolaris</taxon>
    </lineage>
</organism>
<evidence type="ECO:0000313" key="11">
    <source>
        <dbReference type="EMBL" id="QIS92917.1"/>
    </source>
</evidence>
<dbReference type="Pfam" id="PF00067">
    <property type="entry name" value="p450"/>
    <property type="match status" value="1"/>
</dbReference>
<dbReference type="CDD" id="cd11041">
    <property type="entry name" value="CYP503A1-like"/>
    <property type="match status" value="1"/>
</dbReference>
<dbReference type="PANTHER" id="PTHR46206">
    <property type="entry name" value="CYTOCHROME P450"/>
    <property type="match status" value="1"/>
</dbReference>
<evidence type="ECO:0000256" key="1">
    <source>
        <dbReference type="ARBA" id="ARBA00001971"/>
    </source>
</evidence>
<keyword evidence="4 9" id="KW-0349">Heme</keyword>
<accession>A0A6H0DV59</accession>
<comment type="pathway">
    <text evidence="2">Mycotoxin biosynthesis.</text>
</comment>
<dbReference type="InterPro" id="IPR036396">
    <property type="entry name" value="Cyt_P450_sf"/>
</dbReference>
<dbReference type="InterPro" id="IPR002403">
    <property type="entry name" value="Cyt_P450_E_grp-IV"/>
</dbReference>
<evidence type="ECO:0000256" key="5">
    <source>
        <dbReference type="ARBA" id="ARBA00022723"/>
    </source>
</evidence>